<feature type="compositionally biased region" description="Basic and acidic residues" evidence="1">
    <location>
        <begin position="157"/>
        <end position="167"/>
    </location>
</feature>
<accession>A0A8S3V7J9</accession>
<protein>
    <submittedName>
        <fullName evidence="2">Uncharacterized protein</fullName>
    </submittedName>
</protein>
<reference evidence="2" key="1">
    <citation type="submission" date="2021-03" db="EMBL/GenBank/DDBJ databases">
        <authorList>
            <person name="Bekaert M."/>
        </authorList>
    </citation>
    <scope>NUCLEOTIDE SEQUENCE</scope>
</reference>
<sequence>MEKVGVRISARIRQHKQPTDTTIKVKPYVMGPEKAMNKKEDSCDRNMVTFAMKSNNNFRAELSSKYAYSGKPDLSTRINLAHPGHSSFTPSHLFHNAHVSSNIIQSAQSINQVHTDSTQSLHQRNSHHLTKPPTGHYSNRNLSNTQANSNTRRAHHTQREHILHHTGDMNATMLLSRRNDSDRRFRSFIDKHKLGTLANMELHQRISMIISIDTFHLLD</sequence>
<name>A0A8S3V7J9_MYTED</name>
<evidence type="ECO:0000313" key="2">
    <source>
        <dbReference type="EMBL" id="CAG2252461.1"/>
    </source>
</evidence>
<feature type="compositionally biased region" description="Polar residues" evidence="1">
    <location>
        <begin position="136"/>
        <end position="151"/>
    </location>
</feature>
<organism evidence="2 3">
    <name type="scientific">Mytilus edulis</name>
    <name type="common">Blue mussel</name>
    <dbReference type="NCBI Taxonomy" id="6550"/>
    <lineage>
        <taxon>Eukaryota</taxon>
        <taxon>Metazoa</taxon>
        <taxon>Spiralia</taxon>
        <taxon>Lophotrochozoa</taxon>
        <taxon>Mollusca</taxon>
        <taxon>Bivalvia</taxon>
        <taxon>Autobranchia</taxon>
        <taxon>Pteriomorphia</taxon>
        <taxon>Mytilida</taxon>
        <taxon>Mytiloidea</taxon>
        <taxon>Mytilidae</taxon>
        <taxon>Mytilinae</taxon>
        <taxon>Mytilus</taxon>
    </lineage>
</organism>
<keyword evidence="3" id="KW-1185">Reference proteome</keyword>
<dbReference type="AlphaFoldDB" id="A0A8S3V7J9"/>
<feature type="region of interest" description="Disordered" evidence="1">
    <location>
        <begin position="112"/>
        <end position="174"/>
    </location>
</feature>
<dbReference type="EMBL" id="CAJPWZ010003121">
    <property type="protein sequence ID" value="CAG2252461.1"/>
    <property type="molecule type" value="Genomic_DNA"/>
</dbReference>
<comment type="caution">
    <text evidence="2">The sequence shown here is derived from an EMBL/GenBank/DDBJ whole genome shotgun (WGS) entry which is preliminary data.</text>
</comment>
<feature type="compositionally biased region" description="Polar residues" evidence="1">
    <location>
        <begin position="113"/>
        <end position="123"/>
    </location>
</feature>
<proteinExistence type="predicted"/>
<evidence type="ECO:0000256" key="1">
    <source>
        <dbReference type="SAM" id="MobiDB-lite"/>
    </source>
</evidence>
<gene>
    <name evidence="2" type="ORF">MEDL_64108</name>
</gene>
<dbReference type="Proteomes" id="UP000683360">
    <property type="component" value="Unassembled WGS sequence"/>
</dbReference>
<evidence type="ECO:0000313" key="3">
    <source>
        <dbReference type="Proteomes" id="UP000683360"/>
    </source>
</evidence>